<dbReference type="Gene3D" id="3.10.180.10">
    <property type="entry name" value="2,3-Dihydroxybiphenyl 1,2-Dioxygenase, domain 1"/>
    <property type="match status" value="1"/>
</dbReference>
<reference evidence="1" key="1">
    <citation type="submission" date="2019-07" db="EMBL/GenBank/DDBJ databases">
        <title>Hyphodiscus hymeniophilus genome sequencing and assembly.</title>
        <authorList>
            <person name="Kramer G."/>
            <person name="Nodwell J."/>
        </authorList>
    </citation>
    <scope>NUCLEOTIDE SEQUENCE</scope>
    <source>
        <strain evidence="1">ATCC 34498</strain>
    </source>
</reference>
<evidence type="ECO:0000313" key="2">
    <source>
        <dbReference type="Proteomes" id="UP000785200"/>
    </source>
</evidence>
<comment type="caution">
    <text evidence="1">The sequence shown here is derived from an EMBL/GenBank/DDBJ whole genome shotgun (WGS) entry which is preliminary data.</text>
</comment>
<gene>
    <name evidence="1" type="ORF">D0Z07_9177</name>
</gene>
<keyword evidence="2" id="KW-1185">Reference proteome</keyword>
<dbReference type="AlphaFoldDB" id="A0A9P6SLA1"/>
<proteinExistence type="predicted"/>
<accession>A0A9P6SLA1</accession>
<organism evidence="1 2">
    <name type="scientific">Hyphodiscus hymeniophilus</name>
    <dbReference type="NCBI Taxonomy" id="353542"/>
    <lineage>
        <taxon>Eukaryota</taxon>
        <taxon>Fungi</taxon>
        <taxon>Dikarya</taxon>
        <taxon>Ascomycota</taxon>
        <taxon>Pezizomycotina</taxon>
        <taxon>Leotiomycetes</taxon>
        <taxon>Helotiales</taxon>
        <taxon>Hyphodiscaceae</taxon>
        <taxon>Hyphodiscus</taxon>
    </lineage>
</organism>
<protein>
    <submittedName>
        <fullName evidence="1">Glyoxalase domain-containing 5</fullName>
    </submittedName>
</protein>
<dbReference type="InterPro" id="IPR029068">
    <property type="entry name" value="Glyas_Bleomycin-R_OHBP_Dase"/>
</dbReference>
<dbReference type="SUPFAM" id="SSF54593">
    <property type="entry name" value="Glyoxalase/Bleomycin resistance protein/Dihydroxybiphenyl dioxygenase"/>
    <property type="match status" value="1"/>
</dbReference>
<sequence length="105" mass="12185">MFTLRFKTRHFLKPSPLFLQIYRKKSTTAATIKSLDHLVLTVKSVPKTTRWYEMNLGMRSESFVSAATPAITRYSLIFGDQKINLHESSSLKRRMLKAVVQIYAF</sequence>
<dbReference type="Proteomes" id="UP000785200">
    <property type="component" value="Unassembled WGS sequence"/>
</dbReference>
<dbReference type="OrthoDB" id="5371818at2759"/>
<dbReference type="EMBL" id="VNKQ01000020">
    <property type="protein sequence ID" value="KAG0645193.1"/>
    <property type="molecule type" value="Genomic_DNA"/>
</dbReference>
<name>A0A9P6SLA1_9HELO</name>
<evidence type="ECO:0000313" key="1">
    <source>
        <dbReference type="EMBL" id="KAG0645193.1"/>
    </source>
</evidence>